<organism evidence="1 2">
    <name type="scientific">Prymnesium parvum</name>
    <name type="common">Toxic golden alga</name>
    <dbReference type="NCBI Taxonomy" id="97485"/>
    <lineage>
        <taxon>Eukaryota</taxon>
        <taxon>Haptista</taxon>
        <taxon>Haptophyta</taxon>
        <taxon>Prymnesiophyceae</taxon>
        <taxon>Prymnesiales</taxon>
        <taxon>Prymnesiaceae</taxon>
        <taxon>Prymnesium</taxon>
    </lineage>
</organism>
<proteinExistence type="predicted"/>
<evidence type="ECO:0000313" key="1">
    <source>
        <dbReference type="EMBL" id="KAL1518537.1"/>
    </source>
</evidence>
<name>A0AB34JBI4_PRYPA</name>
<protein>
    <submittedName>
        <fullName evidence="1">Uncharacterized protein</fullName>
    </submittedName>
</protein>
<gene>
    <name evidence="1" type="ORF">AB1Y20_002826</name>
</gene>
<accession>A0AB34JBI4</accession>
<dbReference type="AlphaFoldDB" id="A0AB34JBI4"/>
<evidence type="ECO:0000313" key="2">
    <source>
        <dbReference type="Proteomes" id="UP001515480"/>
    </source>
</evidence>
<sequence>MSFVDCSGEAGVSDCDAALDATLASISTPLAGFTPPICASIKQFAPTLSMLASSVVDFGAPLMRITTPFAGLTSPIFAATSVRKPH</sequence>
<dbReference type="Proteomes" id="UP001515480">
    <property type="component" value="Unassembled WGS sequence"/>
</dbReference>
<dbReference type="EMBL" id="JBGBPQ010000010">
    <property type="protein sequence ID" value="KAL1518537.1"/>
    <property type="molecule type" value="Genomic_DNA"/>
</dbReference>
<comment type="caution">
    <text evidence="1">The sequence shown here is derived from an EMBL/GenBank/DDBJ whole genome shotgun (WGS) entry which is preliminary data.</text>
</comment>
<reference evidence="1 2" key="1">
    <citation type="journal article" date="2024" name="Science">
        <title>Giant polyketide synthase enzymes in the biosynthesis of giant marine polyether toxins.</title>
        <authorList>
            <person name="Fallon T.R."/>
            <person name="Shende V.V."/>
            <person name="Wierzbicki I.H."/>
            <person name="Pendleton A.L."/>
            <person name="Watervoot N.F."/>
            <person name="Auber R.P."/>
            <person name="Gonzalez D.J."/>
            <person name="Wisecaver J.H."/>
            <person name="Moore B.S."/>
        </authorList>
    </citation>
    <scope>NUCLEOTIDE SEQUENCE [LARGE SCALE GENOMIC DNA]</scope>
    <source>
        <strain evidence="1 2">12B1</strain>
    </source>
</reference>
<keyword evidence="2" id="KW-1185">Reference proteome</keyword>